<evidence type="ECO:0000313" key="3">
    <source>
        <dbReference type="EMBL" id="KAK1430923.1"/>
    </source>
</evidence>
<organism evidence="3 4">
    <name type="scientific">Tagetes erecta</name>
    <name type="common">African marigold</name>
    <dbReference type="NCBI Taxonomy" id="13708"/>
    <lineage>
        <taxon>Eukaryota</taxon>
        <taxon>Viridiplantae</taxon>
        <taxon>Streptophyta</taxon>
        <taxon>Embryophyta</taxon>
        <taxon>Tracheophyta</taxon>
        <taxon>Spermatophyta</taxon>
        <taxon>Magnoliopsida</taxon>
        <taxon>eudicotyledons</taxon>
        <taxon>Gunneridae</taxon>
        <taxon>Pentapetalae</taxon>
        <taxon>asterids</taxon>
        <taxon>campanulids</taxon>
        <taxon>Asterales</taxon>
        <taxon>Asteraceae</taxon>
        <taxon>Asteroideae</taxon>
        <taxon>Heliantheae alliance</taxon>
        <taxon>Tageteae</taxon>
        <taxon>Tagetes</taxon>
    </lineage>
</organism>
<gene>
    <name evidence="3" type="ORF">QVD17_14047</name>
</gene>
<dbReference type="InterPro" id="IPR001611">
    <property type="entry name" value="Leu-rich_rpt"/>
</dbReference>
<dbReference type="PANTHER" id="PTHR47679">
    <property type="entry name" value="PROTEIN TORNADO 1"/>
    <property type="match status" value="1"/>
</dbReference>
<dbReference type="PANTHER" id="PTHR47679:SF1">
    <property type="entry name" value="PROTEIN TORNADO 1"/>
    <property type="match status" value="1"/>
</dbReference>
<dbReference type="InterPro" id="IPR057263">
    <property type="entry name" value="COR-B"/>
</dbReference>
<dbReference type="EMBL" id="JAUHHV010000003">
    <property type="protein sequence ID" value="KAK1430923.1"/>
    <property type="molecule type" value="Genomic_DNA"/>
</dbReference>
<evidence type="ECO:0000313" key="4">
    <source>
        <dbReference type="Proteomes" id="UP001229421"/>
    </source>
</evidence>
<reference evidence="3" key="1">
    <citation type="journal article" date="2023" name="bioRxiv">
        <title>Improved chromosome-level genome assembly for marigold (Tagetes erecta).</title>
        <authorList>
            <person name="Jiang F."/>
            <person name="Yuan L."/>
            <person name="Wang S."/>
            <person name="Wang H."/>
            <person name="Xu D."/>
            <person name="Wang A."/>
            <person name="Fan W."/>
        </authorList>
    </citation>
    <scope>NUCLEOTIDE SEQUENCE</scope>
    <source>
        <strain evidence="3">WSJ</strain>
        <tissue evidence="3">Leaf</tissue>
    </source>
</reference>
<keyword evidence="1" id="KW-0677">Repeat</keyword>
<proteinExistence type="predicted"/>
<keyword evidence="4" id="KW-1185">Reference proteome</keyword>
<dbReference type="Pfam" id="PF13516">
    <property type="entry name" value="LRR_6"/>
    <property type="match status" value="1"/>
</dbReference>
<comment type="caution">
    <text evidence="3">The sequence shown here is derived from an EMBL/GenBank/DDBJ whole genome shotgun (WGS) entry which is preliminary data.</text>
</comment>
<protein>
    <recommendedName>
        <fullName evidence="2">C-terminal of Roc COR-B domain-containing protein</fullName>
    </recommendedName>
</protein>
<dbReference type="Proteomes" id="UP001229421">
    <property type="component" value="Unassembled WGS sequence"/>
</dbReference>
<dbReference type="InterPro" id="IPR027417">
    <property type="entry name" value="P-loop_NTPase"/>
</dbReference>
<accession>A0AAD8P2G1</accession>
<evidence type="ECO:0000256" key="1">
    <source>
        <dbReference type="ARBA" id="ARBA00022737"/>
    </source>
</evidence>
<feature type="domain" description="C-terminal of Roc COR-B" evidence="2">
    <location>
        <begin position="900"/>
        <end position="1034"/>
    </location>
</feature>
<name>A0AAD8P2G1_TARER</name>
<dbReference type="SUPFAM" id="SSF52047">
    <property type="entry name" value="RNI-like"/>
    <property type="match status" value="2"/>
</dbReference>
<sequence length="1382" mass="156372">MASNQSLRDLQWLQQSIQTETLNLKSISFHLSQATSCCHQETQDSIHINISNQTHFQFSNILSLLSSSSSKTRVSLQNLEFYDVEWDVEEVKNLETLLGNSSNVKRVEFKKNKLDFECMEIFATMLKHNNVIKEIMLCESRIGSYGAGLIASALKMNTCLEELQIWEDSIGSKGAEEIAKMIEANSTLKVLTIFDSSSITATPLISAVLARNRSMEVHVWSEEHGRNTSSKVVEFAPQSSTLRIYRLTVSGACRVACALGWNTTVKSLDLTGVRLRSRCAKELRWVLEQNRTLKEFNLSNTRLKNKGIVYLAAGLFKNRTLEILKLNNNRFNGIGIEHLLCPLTRFSSLQIQANVSLKTVTFGGKRSKIGKVGLNAILQMLSSNQTVTRLGIYDDQSLKSQDFVRIFKSLEKNVSLKWLCLQGCKGVDGDLVLNTIMETLQVNPWIEEIDVARTPLQICGKAEEVYVKLGQNARSEVEVDVDLFKDMPMTVPKSCRVFICGQEFSGKTTLCNSISQNLSSSKLPYIDQVKTLVNPVEQAIKTTGIKVKTFKDEDTKLSIWNLGGHHEFFSVHDLMFPGGASFFVIVSSLFRKPNNKEPKPPSELEEDLQYWLRFIVSNSKRADQQCMLPNVTMVLTHHDKIDPNSIDFQNTVNAVQRVRDKFHGYVDFYPTVFTVDARSSASVSKLTHHIRKTSKTVLQRVPLVYELCNDLITILSDWRSENHEKPAMRWREFSDLCQIRIPSLRVQSRNSHIVKKVEMRRKAVAACLHCIGEVIYFEELGFLILDFQWFCGEVIGQLVKLNVRKMNSNEDVNGGFVSRKELEKILRGSLQSQLPMISSKIFGNMDAGDLVNMMLKLELCYKQDPSDPESLLLIPSLLEENRTKIPKWQMVTSDCVFAGRHLECHDSSHMFLTPGFFPKLQVQLHNKIIGLKSQHGATYSLEKHLILININGVHIRVELGGQLEYYIDILACSTKNLTETIKLFRELLYPSIQNLCHGLTLTESVIRPECVKNLTAPRYRKTQCVPLFKLKQALLSVPADGMYDYQHTWSPVTDSGRPVVRPGFDFARDLLSDDDFKEVLHRRYNDLYNLAVELQVPAENNSNGPSQAQQDEPGKVDPSFAGIAKGVEEVIQRLKIIEMEIRDLKQEIQGLRYYEHRLLTELHRKVNYLANYNVQIEERKVPNMFYFVKTENYSRRLVTNMISGMTALRLHMLCEFRGEMHVVQDQMGCEMMQVDNKAVKSLAPYMKGFMKLLTFALKIGAHIAAGMGEMIPDLSREVAHLAGNPLVYGAAGAAAAGAAGVAAGGSLAGGGGRGRSSDIQEDMKAAQQWVVDFLRERGCATGKDIGDKFGLWRVRYRNDGQIAWVCRHHMYTRSNEIFEVPM</sequence>
<dbReference type="InterPro" id="IPR032675">
    <property type="entry name" value="LRR_dom_sf"/>
</dbReference>
<dbReference type="Gene3D" id="3.40.50.300">
    <property type="entry name" value="P-loop containing nucleotide triphosphate hydrolases"/>
    <property type="match status" value="1"/>
</dbReference>
<dbReference type="Gene3D" id="3.80.10.10">
    <property type="entry name" value="Ribonuclease Inhibitor"/>
    <property type="match status" value="3"/>
</dbReference>
<dbReference type="Pfam" id="PF25497">
    <property type="entry name" value="COR-B"/>
    <property type="match status" value="1"/>
</dbReference>
<evidence type="ECO:0000259" key="2">
    <source>
        <dbReference type="Pfam" id="PF25497"/>
    </source>
</evidence>
<dbReference type="SMART" id="SM00368">
    <property type="entry name" value="LRR_RI"/>
    <property type="match status" value="3"/>
</dbReference>
<dbReference type="SUPFAM" id="SSF52540">
    <property type="entry name" value="P-loop containing nucleoside triphosphate hydrolases"/>
    <property type="match status" value="1"/>
</dbReference>